<dbReference type="RefSeq" id="WP_190563753.1">
    <property type="nucleotide sequence ID" value="NZ_JACJQU010000017.1"/>
</dbReference>
<evidence type="ECO:0000313" key="3">
    <source>
        <dbReference type="Proteomes" id="UP000662185"/>
    </source>
</evidence>
<organism evidence="2 3">
    <name type="scientific">Anabaena sphaerica FACHB-251</name>
    <dbReference type="NCBI Taxonomy" id="2692883"/>
    <lineage>
        <taxon>Bacteria</taxon>
        <taxon>Bacillati</taxon>
        <taxon>Cyanobacteriota</taxon>
        <taxon>Cyanophyceae</taxon>
        <taxon>Nostocales</taxon>
        <taxon>Nostocaceae</taxon>
        <taxon>Anabaena</taxon>
    </lineage>
</organism>
<evidence type="ECO:0000256" key="1">
    <source>
        <dbReference type="SAM" id="Phobius"/>
    </source>
</evidence>
<keyword evidence="1" id="KW-0812">Transmembrane</keyword>
<keyword evidence="3" id="KW-1185">Reference proteome</keyword>
<keyword evidence="1" id="KW-0472">Membrane</keyword>
<protein>
    <submittedName>
        <fullName evidence="2">Uncharacterized protein</fullName>
    </submittedName>
</protein>
<gene>
    <name evidence="2" type="ORF">H6G06_21190</name>
</gene>
<feature type="transmembrane region" description="Helical" evidence="1">
    <location>
        <begin position="12"/>
        <end position="30"/>
    </location>
</feature>
<accession>A0A926WJX3</accession>
<dbReference type="AlphaFoldDB" id="A0A926WJX3"/>
<keyword evidence="1" id="KW-1133">Transmembrane helix</keyword>
<reference evidence="3" key="1">
    <citation type="journal article" date="2020" name="ISME J.">
        <title>Comparative genomics reveals insights into cyanobacterial evolution and habitat adaptation.</title>
        <authorList>
            <person name="Chen M.Y."/>
            <person name="Teng W.K."/>
            <person name="Zhao L."/>
            <person name="Hu C.X."/>
            <person name="Zhou Y.K."/>
            <person name="Han B.P."/>
            <person name="Song L.R."/>
            <person name="Shu W.S."/>
        </authorList>
    </citation>
    <scope>NUCLEOTIDE SEQUENCE [LARGE SCALE GENOMIC DNA]</scope>
    <source>
        <strain evidence="3">FACHB-251</strain>
    </source>
</reference>
<comment type="caution">
    <text evidence="2">The sequence shown here is derived from an EMBL/GenBank/DDBJ whole genome shotgun (WGS) entry which is preliminary data.</text>
</comment>
<name>A0A926WJX3_9NOST</name>
<evidence type="ECO:0000313" key="2">
    <source>
        <dbReference type="EMBL" id="MBD2295920.1"/>
    </source>
</evidence>
<feature type="transmembrane region" description="Helical" evidence="1">
    <location>
        <begin position="36"/>
        <end position="57"/>
    </location>
</feature>
<dbReference type="Proteomes" id="UP000662185">
    <property type="component" value="Unassembled WGS sequence"/>
</dbReference>
<proteinExistence type="predicted"/>
<dbReference type="EMBL" id="JACJQU010000017">
    <property type="protein sequence ID" value="MBD2295920.1"/>
    <property type="molecule type" value="Genomic_DNA"/>
</dbReference>
<sequence>MNQSFLNRKLTQILGILLGTGIALLILRGLEILTFIPGGVILLLLLGAIALGIFSYFQRRLWRF</sequence>